<evidence type="ECO:0000313" key="2">
    <source>
        <dbReference type="EMBL" id="CAE8609875.1"/>
    </source>
</evidence>
<gene>
    <name evidence="2" type="ORF">PGLA1383_LOCUS27702</name>
</gene>
<dbReference type="Proteomes" id="UP000654075">
    <property type="component" value="Unassembled WGS sequence"/>
</dbReference>
<sequence>ELQPPRCELRLPQHPLSASERLRCPRATPSLPSSPAPSQRGRLAEEPRRAEPLPRARSWSLETQRDIAAPAPSTFALSANRTWVACIACAEEACRTGGVSRSNLCPVRWRRFGPRAWSPTPFGGAADTDTTPFGIAAAGGAADTDTTPFGIAAAGIAALTRHNNTNNNNSNNNTNNSNNKTNNNNSSSSNSNAVAATIAATAAALARAEQRRARADQIVMAVEASARAVRASWHANASAARVAEAAAPARAAEAGAAEAAAEATAAAEAVADTISEATTEAPPEA</sequence>
<reference evidence="2" key="1">
    <citation type="submission" date="2021-02" db="EMBL/GenBank/DDBJ databases">
        <authorList>
            <person name="Dougan E. K."/>
            <person name="Rhodes N."/>
            <person name="Thang M."/>
            <person name="Chan C."/>
        </authorList>
    </citation>
    <scope>NUCLEOTIDE SEQUENCE</scope>
</reference>
<feature type="compositionally biased region" description="Low complexity" evidence="1">
    <location>
        <begin position="163"/>
        <end position="192"/>
    </location>
</feature>
<evidence type="ECO:0000313" key="3">
    <source>
        <dbReference type="Proteomes" id="UP000654075"/>
    </source>
</evidence>
<feature type="region of interest" description="Disordered" evidence="1">
    <location>
        <begin position="18"/>
        <end position="57"/>
    </location>
</feature>
<accession>A0A813FDG0</accession>
<feature type="compositionally biased region" description="Low complexity" evidence="1">
    <location>
        <begin position="29"/>
        <end position="38"/>
    </location>
</feature>
<name>A0A813FDG0_POLGL</name>
<feature type="region of interest" description="Disordered" evidence="1">
    <location>
        <begin position="162"/>
        <end position="192"/>
    </location>
</feature>
<feature type="non-terminal residue" evidence="2">
    <location>
        <position position="285"/>
    </location>
</feature>
<evidence type="ECO:0000256" key="1">
    <source>
        <dbReference type="SAM" id="MobiDB-lite"/>
    </source>
</evidence>
<organism evidence="2 3">
    <name type="scientific">Polarella glacialis</name>
    <name type="common">Dinoflagellate</name>
    <dbReference type="NCBI Taxonomy" id="89957"/>
    <lineage>
        <taxon>Eukaryota</taxon>
        <taxon>Sar</taxon>
        <taxon>Alveolata</taxon>
        <taxon>Dinophyceae</taxon>
        <taxon>Suessiales</taxon>
        <taxon>Suessiaceae</taxon>
        <taxon>Polarella</taxon>
    </lineage>
</organism>
<comment type="caution">
    <text evidence="2">The sequence shown here is derived from an EMBL/GenBank/DDBJ whole genome shotgun (WGS) entry which is preliminary data.</text>
</comment>
<proteinExistence type="predicted"/>
<feature type="compositionally biased region" description="Basic and acidic residues" evidence="1">
    <location>
        <begin position="42"/>
        <end position="54"/>
    </location>
</feature>
<keyword evidence="3" id="KW-1185">Reference proteome</keyword>
<dbReference type="EMBL" id="CAJNNV010024440">
    <property type="protein sequence ID" value="CAE8609875.1"/>
    <property type="molecule type" value="Genomic_DNA"/>
</dbReference>
<dbReference type="AlphaFoldDB" id="A0A813FDG0"/>
<protein>
    <submittedName>
        <fullName evidence="2">Uncharacterized protein</fullName>
    </submittedName>
</protein>